<evidence type="ECO:0000313" key="7">
    <source>
        <dbReference type="Proteomes" id="UP001168821"/>
    </source>
</evidence>
<dbReference type="PANTHER" id="PTHR11662:SF415">
    <property type="entry name" value="AT30085P-RELATED"/>
    <property type="match status" value="1"/>
</dbReference>
<proteinExistence type="predicted"/>
<reference evidence="6" key="1">
    <citation type="journal article" date="2023" name="G3 (Bethesda)">
        <title>Whole genome assemblies of Zophobas morio and Tenebrio molitor.</title>
        <authorList>
            <person name="Kaur S."/>
            <person name="Stinson S.A."/>
            <person name="diCenzo G.C."/>
        </authorList>
    </citation>
    <scope>NUCLEOTIDE SEQUENCE</scope>
    <source>
        <strain evidence="6">QUZm001</strain>
    </source>
</reference>
<feature type="transmembrane region" description="Helical" evidence="5">
    <location>
        <begin position="61"/>
        <end position="83"/>
    </location>
</feature>
<dbReference type="GO" id="GO:0016020">
    <property type="term" value="C:membrane"/>
    <property type="evidence" value="ECO:0007669"/>
    <property type="project" value="UniProtKB-SubCell"/>
</dbReference>
<gene>
    <name evidence="6" type="ORF">Zmor_022620</name>
</gene>
<dbReference type="GO" id="GO:0022857">
    <property type="term" value="F:transmembrane transporter activity"/>
    <property type="evidence" value="ECO:0007669"/>
    <property type="project" value="InterPro"/>
</dbReference>
<name>A0AA38HVM0_9CUCU</name>
<feature type="transmembrane region" description="Helical" evidence="5">
    <location>
        <begin position="25"/>
        <end position="49"/>
    </location>
</feature>
<evidence type="ECO:0000256" key="5">
    <source>
        <dbReference type="SAM" id="Phobius"/>
    </source>
</evidence>
<dbReference type="InterPro" id="IPR036259">
    <property type="entry name" value="MFS_trans_sf"/>
</dbReference>
<evidence type="ECO:0000256" key="3">
    <source>
        <dbReference type="ARBA" id="ARBA00022989"/>
    </source>
</evidence>
<keyword evidence="4 5" id="KW-0472">Membrane</keyword>
<keyword evidence="3 5" id="KW-1133">Transmembrane helix</keyword>
<feature type="transmembrane region" description="Helical" evidence="5">
    <location>
        <begin position="154"/>
        <end position="172"/>
    </location>
</feature>
<organism evidence="6 7">
    <name type="scientific">Zophobas morio</name>
    <dbReference type="NCBI Taxonomy" id="2755281"/>
    <lineage>
        <taxon>Eukaryota</taxon>
        <taxon>Metazoa</taxon>
        <taxon>Ecdysozoa</taxon>
        <taxon>Arthropoda</taxon>
        <taxon>Hexapoda</taxon>
        <taxon>Insecta</taxon>
        <taxon>Pterygota</taxon>
        <taxon>Neoptera</taxon>
        <taxon>Endopterygota</taxon>
        <taxon>Coleoptera</taxon>
        <taxon>Polyphaga</taxon>
        <taxon>Cucujiformia</taxon>
        <taxon>Tenebrionidae</taxon>
        <taxon>Zophobas</taxon>
    </lineage>
</organism>
<dbReference type="EMBL" id="JALNTZ010000007">
    <property type="protein sequence ID" value="KAJ3644923.1"/>
    <property type="molecule type" value="Genomic_DNA"/>
</dbReference>
<comment type="subcellular location">
    <subcellularLocation>
        <location evidence="1">Membrane</location>
        <topology evidence="1">Multi-pass membrane protein</topology>
    </subcellularLocation>
</comment>
<evidence type="ECO:0000256" key="4">
    <source>
        <dbReference type="ARBA" id="ARBA00023136"/>
    </source>
</evidence>
<dbReference type="Gene3D" id="1.20.1250.20">
    <property type="entry name" value="MFS general substrate transporter like domains"/>
    <property type="match status" value="1"/>
</dbReference>
<sequence length="257" mass="30223">MGASVSSLFTPLIYKKTRPNYHPFFALRAFNGFCQGFLLPSLFSILVYWTPKNMRTTIVCIGLSTSSFGYMISTFVGVTLMWYSYEWTSIYYIFGSLGVIWCAVWHVFCYSRPYLHPFITAREKRFLTEELGEDQLVFTQKEVPWRSIIRSRPLWALLINHVGIIWCTYTFGTRMPDYVNEVLKVSYELQTYWGLIMVFSVFVATIIYGCFSDWLIAEKHINITVLRKYSIAFSKYCLYKHDSFKRMLQLLSVLCFL</sequence>
<keyword evidence="2 5" id="KW-0812">Transmembrane</keyword>
<feature type="transmembrane region" description="Helical" evidence="5">
    <location>
        <begin position="192"/>
        <end position="211"/>
    </location>
</feature>
<protein>
    <submittedName>
        <fullName evidence="6">Uncharacterized protein</fullName>
    </submittedName>
</protein>
<evidence type="ECO:0000313" key="6">
    <source>
        <dbReference type="EMBL" id="KAJ3644923.1"/>
    </source>
</evidence>
<comment type="caution">
    <text evidence="6">The sequence shown here is derived from an EMBL/GenBank/DDBJ whole genome shotgun (WGS) entry which is preliminary data.</text>
</comment>
<accession>A0AA38HVM0</accession>
<dbReference type="GO" id="GO:0006820">
    <property type="term" value="P:monoatomic anion transport"/>
    <property type="evidence" value="ECO:0007669"/>
    <property type="project" value="TreeGrafter"/>
</dbReference>
<evidence type="ECO:0000256" key="2">
    <source>
        <dbReference type="ARBA" id="ARBA00022692"/>
    </source>
</evidence>
<dbReference type="InterPro" id="IPR011701">
    <property type="entry name" value="MFS"/>
</dbReference>
<feature type="transmembrane region" description="Helical" evidence="5">
    <location>
        <begin position="89"/>
        <end position="108"/>
    </location>
</feature>
<evidence type="ECO:0000256" key="1">
    <source>
        <dbReference type="ARBA" id="ARBA00004141"/>
    </source>
</evidence>
<dbReference type="SUPFAM" id="SSF103473">
    <property type="entry name" value="MFS general substrate transporter"/>
    <property type="match status" value="1"/>
</dbReference>
<dbReference type="InterPro" id="IPR050382">
    <property type="entry name" value="MFS_Na/Anion_cotransporter"/>
</dbReference>
<dbReference type="PANTHER" id="PTHR11662">
    <property type="entry name" value="SOLUTE CARRIER FAMILY 17"/>
    <property type="match status" value="1"/>
</dbReference>
<dbReference type="Proteomes" id="UP001168821">
    <property type="component" value="Unassembled WGS sequence"/>
</dbReference>
<keyword evidence="7" id="KW-1185">Reference proteome</keyword>
<dbReference type="AlphaFoldDB" id="A0AA38HVM0"/>
<dbReference type="Pfam" id="PF07690">
    <property type="entry name" value="MFS_1"/>
    <property type="match status" value="1"/>
</dbReference>